<dbReference type="InterPro" id="IPR010614">
    <property type="entry name" value="RAD3-like_helicase_DEAD"/>
</dbReference>
<keyword evidence="6" id="KW-0408">Iron</keyword>
<dbReference type="SMART" id="SM00488">
    <property type="entry name" value="DEXDc2"/>
    <property type="match status" value="1"/>
</dbReference>
<keyword evidence="8" id="KW-0413">Isomerase</keyword>
<dbReference type="GO" id="GO:0033677">
    <property type="term" value="F:DNA/RNA helicase activity"/>
    <property type="evidence" value="ECO:0007669"/>
    <property type="project" value="TreeGrafter"/>
</dbReference>
<keyword evidence="3" id="KW-0378">Hydrolase</keyword>
<dbReference type="PANTHER" id="PTHR11472:SF59">
    <property type="entry name" value="ATP-DEPENDENT DNA HELICASE DING"/>
    <property type="match status" value="1"/>
</dbReference>
<dbReference type="SMART" id="SM00491">
    <property type="entry name" value="HELICc2"/>
    <property type="match status" value="1"/>
</dbReference>
<dbReference type="InterPro" id="IPR027417">
    <property type="entry name" value="P-loop_NTPase"/>
</dbReference>
<dbReference type="Pfam" id="PF13307">
    <property type="entry name" value="Helicase_C_2"/>
    <property type="match status" value="1"/>
</dbReference>
<dbReference type="GO" id="GO:0016818">
    <property type="term" value="F:hydrolase activity, acting on acid anhydrides, in phosphorus-containing anhydrides"/>
    <property type="evidence" value="ECO:0007669"/>
    <property type="project" value="InterPro"/>
</dbReference>
<dbReference type="Gene3D" id="3.40.50.300">
    <property type="entry name" value="P-loop containing nucleotide triphosphate hydrolases"/>
    <property type="match status" value="2"/>
</dbReference>
<keyword evidence="1" id="KW-0479">Metal-binding</keyword>
<keyword evidence="5" id="KW-0067">ATP-binding</keyword>
<dbReference type="GO" id="GO:0003677">
    <property type="term" value="F:DNA binding"/>
    <property type="evidence" value="ECO:0007669"/>
    <property type="project" value="InterPro"/>
</dbReference>
<dbReference type="InterPro" id="IPR045028">
    <property type="entry name" value="DinG/Rad3-like"/>
</dbReference>
<evidence type="ECO:0000256" key="1">
    <source>
        <dbReference type="ARBA" id="ARBA00022723"/>
    </source>
</evidence>
<dbReference type="EMBL" id="FN545182">
    <property type="protein sequence ID" value="CBA72392.1"/>
    <property type="molecule type" value="Genomic_DNA"/>
</dbReference>
<evidence type="ECO:0000259" key="9">
    <source>
        <dbReference type="PROSITE" id="PS51193"/>
    </source>
</evidence>
<evidence type="ECO:0000256" key="6">
    <source>
        <dbReference type="ARBA" id="ARBA00023004"/>
    </source>
</evidence>
<accession>D2TYB0</accession>
<dbReference type="GO" id="GO:0009432">
    <property type="term" value="P:SOS response"/>
    <property type="evidence" value="ECO:0007669"/>
    <property type="project" value="TreeGrafter"/>
</dbReference>
<evidence type="ECO:0000256" key="7">
    <source>
        <dbReference type="ARBA" id="ARBA00023014"/>
    </source>
</evidence>
<dbReference type="AlphaFoldDB" id="D2TYB0"/>
<protein>
    <submittedName>
        <fullName evidence="10">ATP-dependent helicase</fullName>
    </submittedName>
</protein>
<name>D2TYB0_9GAMM</name>
<dbReference type="InterPro" id="IPR006555">
    <property type="entry name" value="ATP-dep_Helicase_C"/>
</dbReference>
<keyword evidence="7" id="KW-0411">Iron-sulfur</keyword>
<dbReference type="GO" id="GO:0003678">
    <property type="term" value="F:DNA helicase activity"/>
    <property type="evidence" value="ECO:0007669"/>
    <property type="project" value="InterPro"/>
</dbReference>
<dbReference type="InterPro" id="IPR011545">
    <property type="entry name" value="DEAD/DEAH_box_helicase_dom"/>
</dbReference>
<keyword evidence="2" id="KW-0547">Nucleotide-binding</keyword>
<dbReference type="PANTHER" id="PTHR11472">
    <property type="entry name" value="DNA REPAIR DEAD HELICASE RAD3/XP-D SUBFAMILY MEMBER"/>
    <property type="match status" value="1"/>
</dbReference>
<dbReference type="GO" id="GO:0005524">
    <property type="term" value="F:ATP binding"/>
    <property type="evidence" value="ECO:0007669"/>
    <property type="project" value="UniProtKB-KW"/>
</dbReference>
<proteinExistence type="predicted"/>
<reference evidence="10" key="1">
    <citation type="journal article" date="2010" name="Insect Mol. Biol.">
        <title>The draft genome sequence of Arsenophonus nasoniae, son-killer bacterium of Nasonia vitripennis, reveals genes associated with virulence and symbiosis.</title>
        <authorList>
            <person name="Wilkes T."/>
            <person name="Darby A.C."/>
            <person name="Choi J."/>
            <person name="Colborne J.K."/>
            <person name="Werren J.H."/>
            <person name="Hurst G.D.D."/>
        </authorList>
    </citation>
    <scope>NUCLEOTIDE SEQUENCE</scope>
</reference>
<dbReference type="SUPFAM" id="SSF52540">
    <property type="entry name" value="P-loop containing nucleoside triphosphate hydrolases"/>
    <property type="match status" value="1"/>
</dbReference>
<sequence length="715" mass="81801">MIFLYKISMALTNAIKNQISLWYKSLSTSIDGFMPRIVQRQMIAEVAKTLSGEQGRHLVIEAPTGVGKTLSYLIAGIAISRAENKPLVISTANIALQDQILHKDLPLLAKIIPELRFIAIFGRRRYLCPRNLAAICAVDEQQLDLMYLMQQEMSVTSEQERTACQQLHADFMAGLWDGVRDHYKSALDDRLWQKISTDKVGCLARNCQFYHCCPFFLARWKIEQVDVIVTNHALVMAAMESGSVLPEAKKMLLVLDEGHHIADVARDSLEVEGNITLTHLTAQLDNFVRHVEYYLSQYRPVKPPKLAKANHLTQHRQKLIDCFHQVMTITQRLLPDKSQDPIYLFKLGQLPTELDICCQQLLQLSQDLVVLTEKIVDHLSEQSGKHDAASLHRSLLISGKMLSYWQNMVKLWRLAGCETSSNAPVSKWLSRHYDKNQLHYYFHCAGIRVSEQLEKLLWQNIPHIIVTSATLRSLESYSRFTELTGLNERDDDRFVSLDASFDHVRQGRLVIPKMSIEPTLQNEILHLAEMAAYFKQQLQSGKHRGILFLFSSQRAMEGFLHHIKELRGQLLVQGDKPRYRLVETHCQRVDQGLTSVLVGLQSFAEGLDLKGDYLSQIHIQKISFPPITNPIFITENEWLKTLKLYPFEVQSLPTASFTLIQQVGRLIRSHNCYGEIIIYDKRLRTKQYGARLLASLPVFPIVEPEISNISTKKVE</sequence>
<dbReference type="InterPro" id="IPR014013">
    <property type="entry name" value="Helic_SF1/SF2_ATP-bd_DinG/Rad3"/>
</dbReference>
<dbReference type="GO" id="GO:0006281">
    <property type="term" value="P:DNA repair"/>
    <property type="evidence" value="ECO:0007669"/>
    <property type="project" value="TreeGrafter"/>
</dbReference>
<dbReference type="GO" id="GO:0046872">
    <property type="term" value="F:metal ion binding"/>
    <property type="evidence" value="ECO:0007669"/>
    <property type="project" value="UniProtKB-KW"/>
</dbReference>
<evidence type="ECO:0000256" key="5">
    <source>
        <dbReference type="ARBA" id="ARBA00022840"/>
    </source>
</evidence>
<dbReference type="NCBIfam" id="NF008729">
    <property type="entry name" value="PRK11747.1"/>
    <property type="match status" value="1"/>
</dbReference>
<dbReference type="GO" id="GO:0051539">
    <property type="term" value="F:4 iron, 4 sulfur cluster binding"/>
    <property type="evidence" value="ECO:0007669"/>
    <property type="project" value="TreeGrafter"/>
</dbReference>
<dbReference type="InterPro" id="IPR006554">
    <property type="entry name" value="Helicase-like_DEXD_c2"/>
</dbReference>
<dbReference type="Pfam" id="PF06733">
    <property type="entry name" value="DEAD_2"/>
    <property type="match status" value="1"/>
</dbReference>
<evidence type="ECO:0000256" key="4">
    <source>
        <dbReference type="ARBA" id="ARBA00022806"/>
    </source>
</evidence>
<evidence type="ECO:0000256" key="8">
    <source>
        <dbReference type="ARBA" id="ARBA00023235"/>
    </source>
</evidence>
<organism evidence="10">
    <name type="scientific">Arsenophonus nasoniae</name>
    <name type="common">son-killer infecting Nasonia vitripennis</name>
    <dbReference type="NCBI Taxonomy" id="638"/>
    <lineage>
        <taxon>Bacteria</taxon>
        <taxon>Pseudomonadati</taxon>
        <taxon>Pseudomonadota</taxon>
        <taxon>Gammaproteobacteria</taxon>
        <taxon>Enterobacterales</taxon>
        <taxon>Morganellaceae</taxon>
        <taxon>Arsenophonus</taxon>
    </lineage>
</organism>
<dbReference type="Pfam" id="PF00270">
    <property type="entry name" value="DEAD"/>
    <property type="match status" value="1"/>
</dbReference>
<evidence type="ECO:0000256" key="3">
    <source>
        <dbReference type="ARBA" id="ARBA00022801"/>
    </source>
</evidence>
<dbReference type="PROSITE" id="PS51193">
    <property type="entry name" value="HELICASE_ATP_BIND_2"/>
    <property type="match status" value="1"/>
</dbReference>
<gene>
    <name evidence="10" type="ORF">ARN_11170</name>
</gene>
<evidence type="ECO:0000256" key="2">
    <source>
        <dbReference type="ARBA" id="ARBA00022741"/>
    </source>
</evidence>
<feature type="domain" description="Helicase ATP-binding" evidence="9">
    <location>
        <begin position="25"/>
        <end position="302"/>
    </location>
</feature>
<keyword evidence="4 10" id="KW-0347">Helicase</keyword>
<evidence type="ECO:0000313" key="10">
    <source>
        <dbReference type="EMBL" id="CBA72392.1"/>
    </source>
</evidence>